<feature type="domain" description="Endonuclease/exonuclease/phosphatase" evidence="2">
    <location>
        <begin position="111"/>
        <end position="327"/>
    </location>
</feature>
<organism evidence="3 4">
    <name type="scientific">Kitasatospora indigofera</name>
    <dbReference type="NCBI Taxonomy" id="67307"/>
    <lineage>
        <taxon>Bacteria</taxon>
        <taxon>Bacillati</taxon>
        <taxon>Actinomycetota</taxon>
        <taxon>Actinomycetes</taxon>
        <taxon>Kitasatosporales</taxon>
        <taxon>Streptomycetaceae</taxon>
        <taxon>Kitasatospora</taxon>
    </lineage>
</organism>
<dbReference type="Gene3D" id="3.60.10.10">
    <property type="entry name" value="Endonuclease/exonuclease/phosphatase"/>
    <property type="match status" value="1"/>
</dbReference>
<evidence type="ECO:0000259" key="2">
    <source>
        <dbReference type="Pfam" id="PF03372"/>
    </source>
</evidence>
<evidence type="ECO:0000313" key="3">
    <source>
        <dbReference type="EMBL" id="GHH77987.1"/>
    </source>
</evidence>
<evidence type="ECO:0000313" key="4">
    <source>
        <dbReference type="Proteomes" id="UP000617734"/>
    </source>
</evidence>
<evidence type="ECO:0000256" key="1">
    <source>
        <dbReference type="SAM" id="MobiDB-lite"/>
    </source>
</evidence>
<feature type="region of interest" description="Disordered" evidence="1">
    <location>
        <begin position="1"/>
        <end position="35"/>
    </location>
</feature>
<protein>
    <recommendedName>
        <fullName evidence="2">Endonuclease/exonuclease/phosphatase domain-containing protein</fullName>
    </recommendedName>
</protein>
<dbReference type="GO" id="GO:0003824">
    <property type="term" value="F:catalytic activity"/>
    <property type="evidence" value="ECO:0007669"/>
    <property type="project" value="InterPro"/>
</dbReference>
<dbReference type="InterPro" id="IPR005135">
    <property type="entry name" value="Endo/exonuclease/phosphatase"/>
</dbReference>
<dbReference type="InterPro" id="IPR036691">
    <property type="entry name" value="Endo/exonu/phosph_ase_sf"/>
</dbReference>
<feature type="region of interest" description="Disordered" evidence="1">
    <location>
        <begin position="50"/>
        <end position="107"/>
    </location>
</feature>
<sequence length="341" mass="35825">MLRRRRGGEALTPRPAVAAFSGPPALPPGHRVPGTRPAVVVFLPRADGRRAYRGRWTARGPVRRTGPGAGGDDTVTDQPRSPGPPHPARPAPPALPPSGPGPDGGHRVRLLSYNIRSLRDDRRALARVVRACEPDVVCVQESPRYWRPGGQAAWLARHTGTEILSGGGRVAAGPLLLGRPGLDVLAVRDRLLPKTRGLHARGFATAVLRAGGSAPFSVTSCHLSLDPAERYTQFELLPGQIAPGEHGVIAGDFNEHPDGPGWQLLAGRFQDGHPTAPWGGTFTSVPDNPYQRIDAVFATPGVRVLACGVPHGLPGVGGADLRAATDHLPVLAVLEIPAPAG</sequence>
<keyword evidence="4" id="KW-1185">Reference proteome</keyword>
<reference evidence="3" key="1">
    <citation type="journal article" date="2014" name="Int. J. Syst. Evol. Microbiol.">
        <title>Complete genome sequence of Corynebacterium casei LMG S-19264T (=DSM 44701T), isolated from a smear-ripened cheese.</title>
        <authorList>
            <consortium name="US DOE Joint Genome Institute (JGI-PGF)"/>
            <person name="Walter F."/>
            <person name="Albersmeier A."/>
            <person name="Kalinowski J."/>
            <person name="Ruckert C."/>
        </authorList>
    </citation>
    <scope>NUCLEOTIDE SEQUENCE</scope>
    <source>
        <strain evidence="3">JCM 4646</strain>
    </source>
</reference>
<proteinExistence type="predicted"/>
<name>A0A919G4M6_9ACTN</name>
<accession>A0A919G4M6</accession>
<gene>
    <name evidence="3" type="ORF">GCM10018781_52570</name>
</gene>
<dbReference type="AlphaFoldDB" id="A0A919G4M6"/>
<reference evidence="3" key="2">
    <citation type="submission" date="2020-09" db="EMBL/GenBank/DDBJ databases">
        <authorList>
            <person name="Sun Q."/>
            <person name="Ohkuma M."/>
        </authorList>
    </citation>
    <scope>NUCLEOTIDE SEQUENCE</scope>
    <source>
        <strain evidence="3">JCM 4646</strain>
    </source>
</reference>
<dbReference type="Proteomes" id="UP000617734">
    <property type="component" value="Unassembled WGS sequence"/>
</dbReference>
<dbReference type="SUPFAM" id="SSF56219">
    <property type="entry name" value="DNase I-like"/>
    <property type="match status" value="1"/>
</dbReference>
<feature type="compositionally biased region" description="Pro residues" evidence="1">
    <location>
        <begin position="81"/>
        <end position="100"/>
    </location>
</feature>
<dbReference type="EMBL" id="BNBO01000035">
    <property type="protein sequence ID" value="GHH77987.1"/>
    <property type="molecule type" value="Genomic_DNA"/>
</dbReference>
<comment type="caution">
    <text evidence="3">The sequence shown here is derived from an EMBL/GenBank/DDBJ whole genome shotgun (WGS) entry which is preliminary data.</text>
</comment>
<dbReference type="Pfam" id="PF03372">
    <property type="entry name" value="Exo_endo_phos"/>
    <property type="match status" value="1"/>
</dbReference>